<dbReference type="AlphaFoldDB" id="A0A0H5QW89"/>
<accession>A0A0H5QW89</accession>
<sequence length="100" mass="11049">MISSNVAIFLLNKGANAQLFNSRAMTVLHEAARSGLYVNLDENLWHLNIGIRFDIATKALEQTKIEGDALNKGAHTVLHSALYASDQLVTFYIFPAEARC</sequence>
<protein>
    <submittedName>
        <fullName evidence="1">Uncharacterized protein</fullName>
    </submittedName>
</protein>
<name>A0A0H5QW89_9EUKA</name>
<dbReference type="EMBL" id="HACM01005444">
    <property type="protein sequence ID" value="CRZ05886.1"/>
    <property type="molecule type" value="Transcribed_RNA"/>
</dbReference>
<dbReference type="SUPFAM" id="SSF48403">
    <property type="entry name" value="Ankyrin repeat"/>
    <property type="match status" value="1"/>
</dbReference>
<dbReference type="Gene3D" id="1.25.40.20">
    <property type="entry name" value="Ankyrin repeat-containing domain"/>
    <property type="match status" value="1"/>
</dbReference>
<evidence type="ECO:0000313" key="1">
    <source>
        <dbReference type="EMBL" id="CRZ05886.1"/>
    </source>
</evidence>
<dbReference type="InterPro" id="IPR036770">
    <property type="entry name" value="Ankyrin_rpt-contain_sf"/>
</dbReference>
<proteinExistence type="predicted"/>
<organism evidence="1">
    <name type="scientific">Spongospora subterranea</name>
    <dbReference type="NCBI Taxonomy" id="70186"/>
    <lineage>
        <taxon>Eukaryota</taxon>
        <taxon>Sar</taxon>
        <taxon>Rhizaria</taxon>
        <taxon>Endomyxa</taxon>
        <taxon>Phytomyxea</taxon>
        <taxon>Plasmodiophorida</taxon>
        <taxon>Plasmodiophoridae</taxon>
        <taxon>Spongospora</taxon>
    </lineage>
</organism>
<reference evidence="1" key="1">
    <citation type="submission" date="2015-04" db="EMBL/GenBank/DDBJ databases">
        <title>The genome sequence of the plant pathogenic Rhizarian Plasmodiophora brassicae reveals insights in its biotrophic life cycle and the origin of chitin synthesis.</title>
        <authorList>
            <person name="Schwelm A."/>
            <person name="Fogelqvist J."/>
            <person name="Knaust A."/>
            <person name="Julke S."/>
            <person name="Lilja T."/>
            <person name="Dhandapani V."/>
            <person name="Bonilla-Rosso G."/>
            <person name="Karlsson M."/>
            <person name="Shevchenko A."/>
            <person name="Choi S.R."/>
            <person name="Kim H.G."/>
            <person name="Park J.Y."/>
            <person name="Lim Y.P."/>
            <person name="Ludwig-Muller J."/>
            <person name="Dixelius C."/>
        </authorList>
    </citation>
    <scope>NUCLEOTIDE SEQUENCE</scope>
    <source>
        <tissue evidence="1">Potato root galls</tissue>
    </source>
</reference>